<dbReference type="EMBL" id="JYDQ01000093">
    <property type="protein sequence ID" value="KRY15564.1"/>
    <property type="molecule type" value="Genomic_DNA"/>
</dbReference>
<accession>A0A0V0ZTE2</accession>
<dbReference type="Proteomes" id="UP000054783">
    <property type="component" value="Unassembled WGS sequence"/>
</dbReference>
<comment type="caution">
    <text evidence="1">The sequence shown here is derived from an EMBL/GenBank/DDBJ whole genome shotgun (WGS) entry which is preliminary data.</text>
</comment>
<sequence length="142" mass="16816">MCQSHRKERLRELRHNYANLKIAINIQKNVIQISLKIGDLNRKENICLFDWQRKRSLVRILLFVDVAIRVIMNIKGVFTPIDSGNVRLFVFHWWLIGIALEEQNKVERCEGAYSQKRERHGAEMENKRYVRFPVGGVNRIVT</sequence>
<protein>
    <submittedName>
        <fullName evidence="1">Uncharacterized protein</fullName>
    </submittedName>
</protein>
<name>A0A0V0ZTE2_9BILA</name>
<dbReference type="AlphaFoldDB" id="A0A0V0ZTE2"/>
<gene>
    <name evidence="1" type="ORF">T12_6229</name>
</gene>
<proteinExistence type="predicted"/>
<evidence type="ECO:0000313" key="1">
    <source>
        <dbReference type="EMBL" id="KRY15564.1"/>
    </source>
</evidence>
<reference evidence="1 2" key="1">
    <citation type="submission" date="2015-01" db="EMBL/GenBank/DDBJ databases">
        <title>Evolution of Trichinella species and genotypes.</title>
        <authorList>
            <person name="Korhonen P.K."/>
            <person name="Edoardo P."/>
            <person name="Giuseppe L.R."/>
            <person name="Gasser R.B."/>
        </authorList>
    </citation>
    <scope>NUCLEOTIDE SEQUENCE [LARGE SCALE GENOMIC DNA]</scope>
    <source>
        <strain evidence="1">ISS2496</strain>
    </source>
</reference>
<keyword evidence="2" id="KW-1185">Reference proteome</keyword>
<organism evidence="1 2">
    <name type="scientific">Trichinella patagoniensis</name>
    <dbReference type="NCBI Taxonomy" id="990121"/>
    <lineage>
        <taxon>Eukaryota</taxon>
        <taxon>Metazoa</taxon>
        <taxon>Ecdysozoa</taxon>
        <taxon>Nematoda</taxon>
        <taxon>Enoplea</taxon>
        <taxon>Dorylaimia</taxon>
        <taxon>Trichinellida</taxon>
        <taxon>Trichinellidae</taxon>
        <taxon>Trichinella</taxon>
    </lineage>
</organism>
<evidence type="ECO:0000313" key="2">
    <source>
        <dbReference type="Proteomes" id="UP000054783"/>
    </source>
</evidence>